<evidence type="ECO:0000313" key="1">
    <source>
        <dbReference type="EMBL" id="MCW7505833.1"/>
    </source>
</evidence>
<dbReference type="Proteomes" id="UP001208794">
    <property type="component" value="Unassembled WGS sequence"/>
</dbReference>
<dbReference type="PROSITE" id="PS51257">
    <property type="entry name" value="PROKAR_LIPOPROTEIN"/>
    <property type="match status" value="1"/>
</dbReference>
<proteinExistence type="predicted"/>
<accession>A0ABT3MBR3</accession>
<organism evidence="1 2">
    <name type="scientific">Leptospira paudalimensis</name>
    <dbReference type="NCBI Taxonomy" id="2950024"/>
    <lineage>
        <taxon>Bacteria</taxon>
        <taxon>Pseudomonadati</taxon>
        <taxon>Spirochaetota</taxon>
        <taxon>Spirochaetia</taxon>
        <taxon>Leptospirales</taxon>
        <taxon>Leptospiraceae</taxon>
        <taxon>Leptospira</taxon>
    </lineage>
</organism>
<gene>
    <name evidence="1" type="ORF">ND855_17005</name>
</gene>
<dbReference type="EMBL" id="JAMQPR010000002">
    <property type="protein sequence ID" value="MCW7505833.1"/>
    <property type="molecule type" value="Genomic_DNA"/>
</dbReference>
<keyword evidence="2" id="KW-1185">Reference proteome</keyword>
<evidence type="ECO:0000313" key="2">
    <source>
        <dbReference type="Proteomes" id="UP001208794"/>
    </source>
</evidence>
<dbReference type="RefSeq" id="WP_265359433.1">
    <property type="nucleotide sequence ID" value="NZ_JAMQPR010000002.1"/>
</dbReference>
<evidence type="ECO:0008006" key="3">
    <source>
        <dbReference type="Google" id="ProtNLM"/>
    </source>
</evidence>
<protein>
    <recommendedName>
        <fullName evidence="3">Lipoprotein</fullName>
    </recommendedName>
</protein>
<sequence length="105" mass="12092">MRKRNHKSFTINLLLLFGACISIPETPKIDKEECVAQYFHAKRQMREIQIQNRNLTTAISALSFGVGFWTGPIGFTPMLVLPYTQYKNKKAADLIQSEYESNYCN</sequence>
<name>A0ABT3MBR3_9LEPT</name>
<comment type="caution">
    <text evidence="1">The sequence shown here is derived from an EMBL/GenBank/DDBJ whole genome shotgun (WGS) entry which is preliminary data.</text>
</comment>
<reference evidence="1 2" key="1">
    <citation type="submission" date="2022-06" db="EMBL/GenBank/DDBJ databases">
        <title>Leptospira isolates from biofilms formed at urban environments.</title>
        <authorList>
            <person name="Ribeiro P.S."/>
            <person name="Sousa T."/>
            <person name="Carvalho N."/>
            <person name="Aburjaile F."/>
            <person name="Neves F."/>
            <person name="Oliveira D."/>
            <person name="Blanco L."/>
            <person name="Lima J."/>
            <person name="Costa F."/>
            <person name="Brenig B."/>
            <person name="Soares S."/>
            <person name="Ramos R."/>
            <person name="Goes-Neto A."/>
            <person name="Matiuzzi M."/>
            <person name="Azevedo V."/>
            <person name="Ristow P."/>
        </authorList>
    </citation>
    <scope>NUCLEOTIDE SEQUENCE [LARGE SCALE GENOMIC DNA]</scope>
    <source>
        <strain evidence="1 2">VSF14</strain>
    </source>
</reference>